<evidence type="ECO:0000256" key="4">
    <source>
        <dbReference type="ARBA" id="ARBA00022989"/>
    </source>
</evidence>
<dbReference type="InterPro" id="IPR020846">
    <property type="entry name" value="MFS_dom"/>
</dbReference>
<evidence type="ECO:0000256" key="1">
    <source>
        <dbReference type="ARBA" id="ARBA00004651"/>
    </source>
</evidence>
<protein>
    <submittedName>
        <fullName evidence="8">MFS transporter</fullName>
    </submittedName>
</protein>
<feature type="transmembrane region" description="Helical" evidence="6">
    <location>
        <begin position="402"/>
        <end position="419"/>
    </location>
</feature>
<sequence length="432" mass="46599">MGIDVDPCCTLRTKCRFIINKQSVGDGIVSIKKQSQRTWLILLFVILLISACLRAPFTAVGALIHLIQNDTGLNGTLSGLLTSLPMFAFAFIAPITPRFVRRWGMVRMLFASMVGLTAGILVRSLVPGILGLFIGTAILGVAIAAGNVILPSFIQYRFQKQIGLMTGVYLVSMALWAGVSSGFSLPLAVSGHLGWKGSLLIWCLMSLFALIALSPFLRERNGELKAALPEKENSESAGSIWCSKLAWCVTLYMGIQSILFYTVLAWFPSMLNAQGLSMNQGGLLLLVIQIVSLPTSFLAPVLASRAKSQTKLVVTSGIIYVIAFAGLLNGHWILLWSILIGLGSGASFSFAISLFNLRTNTAEESIKLSGMAQSVGYLMAAVAPVVTGYIHDLSGSWEATKIFLLICSVLLTVLAFGVGRDHKVHLVVRRRS</sequence>
<dbReference type="CDD" id="cd17339">
    <property type="entry name" value="MFS_NIMT_CynX_like"/>
    <property type="match status" value="1"/>
</dbReference>
<evidence type="ECO:0000256" key="6">
    <source>
        <dbReference type="SAM" id="Phobius"/>
    </source>
</evidence>
<dbReference type="Gene3D" id="1.20.1250.20">
    <property type="entry name" value="MFS general substrate transporter like domains"/>
    <property type="match status" value="1"/>
</dbReference>
<accession>A0ABX5QBC4</accession>
<dbReference type="Proteomes" id="UP000285882">
    <property type="component" value="Chromosome"/>
</dbReference>
<evidence type="ECO:0000256" key="3">
    <source>
        <dbReference type="ARBA" id="ARBA00022692"/>
    </source>
</evidence>
<evidence type="ECO:0000313" key="9">
    <source>
        <dbReference type="Proteomes" id="UP000285882"/>
    </source>
</evidence>
<keyword evidence="3 6" id="KW-0812">Transmembrane</keyword>
<feature type="transmembrane region" description="Helical" evidence="6">
    <location>
        <begin position="128"/>
        <end position="150"/>
    </location>
</feature>
<feature type="transmembrane region" description="Helical" evidence="6">
    <location>
        <begin position="310"/>
        <end position="328"/>
    </location>
</feature>
<dbReference type="PROSITE" id="PS50850">
    <property type="entry name" value="MFS"/>
    <property type="match status" value="1"/>
</dbReference>
<gene>
    <name evidence="8" type="ORF">C0674_15395</name>
</gene>
<comment type="subcellular location">
    <subcellularLocation>
        <location evidence="1">Cell membrane</location>
        <topology evidence="1">Multi-pass membrane protein</topology>
    </subcellularLocation>
</comment>
<dbReference type="PANTHER" id="PTHR23523">
    <property type="match status" value="1"/>
</dbReference>
<evidence type="ECO:0000259" key="7">
    <source>
        <dbReference type="PROSITE" id="PS50850"/>
    </source>
</evidence>
<feature type="transmembrane region" description="Helical" evidence="6">
    <location>
        <begin position="199"/>
        <end position="217"/>
    </location>
</feature>
<feature type="transmembrane region" description="Helical" evidence="6">
    <location>
        <begin position="334"/>
        <end position="356"/>
    </location>
</feature>
<proteinExistence type="predicted"/>
<dbReference type="InterPro" id="IPR036259">
    <property type="entry name" value="MFS_trans_sf"/>
</dbReference>
<dbReference type="Pfam" id="PF07690">
    <property type="entry name" value="MFS_1"/>
    <property type="match status" value="1"/>
</dbReference>
<reference evidence="8 9" key="1">
    <citation type="submission" date="2018-01" db="EMBL/GenBank/DDBJ databases">
        <title>Complete genome sequencing of Sporolactobacillus terrae DLG3.</title>
        <authorList>
            <person name="Nam Y.-D."/>
            <person name="Kang J."/>
            <person name="Chung W.-H."/>
        </authorList>
    </citation>
    <scope>NUCLEOTIDE SEQUENCE [LARGE SCALE GENOMIC DNA]</scope>
    <source>
        <strain evidence="8 9">DLG3</strain>
    </source>
</reference>
<evidence type="ECO:0000313" key="8">
    <source>
        <dbReference type="EMBL" id="QAA23862.1"/>
    </source>
</evidence>
<feature type="transmembrane region" description="Helical" evidence="6">
    <location>
        <begin position="73"/>
        <end position="93"/>
    </location>
</feature>
<feature type="transmembrane region" description="Helical" evidence="6">
    <location>
        <begin position="162"/>
        <end position="179"/>
    </location>
</feature>
<feature type="transmembrane region" description="Helical" evidence="6">
    <location>
        <begin position="105"/>
        <end position="122"/>
    </location>
</feature>
<evidence type="ECO:0000256" key="5">
    <source>
        <dbReference type="ARBA" id="ARBA00023136"/>
    </source>
</evidence>
<feature type="transmembrane region" description="Helical" evidence="6">
    <location>
        <begin position="245"/>
        <end position="267"/>
    </location>
</feature>
<keyword evidence="2" id="KW-0813">Transport</keyword>
<feature type="transmembrane region" description="Helical" evidence="6">
    <location>
        <begin position="368"/>
        <end position="390"/>
    </location>
</feature>
<keyword evidence="4 6" id="KW-1133">Transmembrane helix</keyword>
<feature type="transmembrane region" description="Helical" evidence="6">
    <location>
        <begin position="282"/>
        <end position="303"/>
    </location>
</feature>
<evidence type="ECO:0000256" key="2">
    <source>
        <dbReference type="ARBA" id="ARBA00022448"/>
    </source>
</evidence>
<keyword evidence="5 6" id="KW-0472">Membrane</keyword>
<organism evidence="8 9">
    <name type="scientific">Sporolactobacillus terrae</name>
    <dbReference type="NCBI Taxonomy" id="269673"/>
    <lineage>
        <taxon>Bacteria</taxon>
        <taxon>Bacillati</taxon>
        <taxon>Bacillota</taxon>
        <taxon>Bacilli</taxon>
        <taxon>Bacillales</taxon>
        <taxon>Sporolactobacillaceae</taxon>
        <taxon>Sporolactobacillus</taxon>
    </lineage>
</organism>
<feature type="transmembrane region" description="Helical" evidence="6">
    <location>
        <begin position="39"/>
        <end position="67"/>
    </location>
</feature>
<name>A0ABX5QBC4_9BACL</name>
<feature type="domain" description="Major facilitator superfamily (MFS) profile" evidence="7">
    <location>
        <begin position="42"/>
        <end position="423"/>
    </location>
</feature>
<dbReference type="InterPro" id="IPR011701">
    <property type="entry name" value="MFS"/>
</dbReference>
<keyword evidence="9" id="KW-1185">Reference proteome</keyword>
<dbReference type="SUPFAM" id="SSF103473">
    <property type="entry name" value="MFS general substrate transporter"/>
    <property type="match status" value="1"/>
</dbReference>
<dbReference type="InterPro" id="IPR052524">
    <property type="entry name" value="MFS_Cyanate_Porter"/>
</dbReference>
<dbReference type="EMBL" id="CP025688">
    <property type="protein sequence ID" value="QAA23862.1"/>
    <property type="molecule type" value="Genomic_DNA"/>
</dbReference>
<dbReference type="PANTHER" id="PTHR23523:SF2">
    <property type="entry name" value="2-NITROIMIDAZOLE TRANSPORTER"/>
    <property type="match status" value="1"/>
</dbReference>